<dbReference type="RefSeq" id="WP_090260831.1">
    <property type="nucleotide sequence ID" value="NZ_FOIR01000005.1"/>
</dbReference>
<accession>A0A1I0RLZ0</accession>
<protein>
    <recommendedName>
        <fullName evidence="1">Thaumarchaeal output domain-containing protein</fullName>
    </recommendedName>
</protein>
<dbReference type="CDD" id="cd00085">
    <property type="entry name" value="HNHc"/>
    <property type="match status" value="1"/>
</dbReference>
<feature type="domain" description="Thaumarchaeal output" evidence="1">
    <location>
        <begin position="141"/>
        <end position="322"/>
    </location>
</feature>
<dbReference type="InterPro" id="IPR040572">
    <property type="entry name" value="TackOD1"/>
</dbReference>
<reference evidence="3" key="1">
    <citation type="submission" date="2016-10" db="EMBL/GenBank/DDBJ databases">
        <authorList>
            <person name="Varghese N."/>
            <person name="Submissions S."/>
        </authorList>
    </citation>
    <scope>NUCLEOTIDE SEQUENCE [LARGE SCALE GENOMIC DNA]</scope>
    <source>
        <strain evidence="3">CGMCC 1.12402</strain>
    </source>
</reference>
<evidence type="ECO:0000259" key="1">
    <source>
        <dbReference type="Pfam" id="PF18551"/>
    </source>
</evidence>
<dbReference type="InterPro" id="IPR003615">
    <property type="entry name" value="HNH_nuc"/>
</dbReference>
<dbReference type="EMBL" id="FOIR01000005">
    <property type="protein sequence ID" value="SEW42200.1"/>
    <property type="molecule type" value="Genomic_DNA"/>
</dbReference>
<dbReference type="STRING" id="1267423.SAMN05216290_3798"/>
<dbReference type="AlphaFoldDB" id="A0A1I0RLZ0"/>
<name>A0A1I0RLZ0_9BACT</name>
<organism evidence="2 3">
    <name type="scientific">Roseivirga pacifica</name>
    <dbReference type="NCBI Taxonomy" id="1267423"/>
    <lineage>
        <taxon>Bacteria</taxon>
        <taxon>Pseudomonadati</taxon>
        <taxon>Bacteroidota</taxon>
        <taxon>Cytophagia</taxon>
        <taxon>Cytophagales</taxon>
        <taxon>Roseivirgaceae</taxon>
        <taxon>Roseivirga</taxon>
    </lineage>
</organism>
<sequence>MIKKAFAYREAAPSVNKEEKKAAFDRSKNAVLNENGLDVLLVRNFDDLRVPTLAAYDAIILQYQDVERVYELLKAVRSSSFEEIYLKPCFILAYEAHVDPVVEQLSDGVLTEPSILSHFAKTENILEAMAEIADVKTDFTGRKLLLKLMRYLYSRQSPLVPVPSKRSHTGYAFPFLEANVKNYEYEEIFHLLEAGVQRGFLSEDFVDVMHLCSKCNSGFINYREVCPKCNTRKLTAQNTIHHFVCGNVGPESDYKENGKLVCPKCDRQLRHIGVDYDKPSLVVECENGHIFQEPNMETFCFNCHSVGQIEDIVEQPANEYHLTASGAETALSGKAKVKEEQKLADGFVSLPVFRTFLKLEIERLKLNDIHTTVSYISLLLSPATLKKHEDNYEDFRNDLGTLLVEQLKPSEIATMLDDDVFLVISPEGEEEPTKQRFKEICERITGVLVNSLDGNKADRVAYGSFEVEADNESESVMMQINEKLKVF</sequence>
<proteinExistence type="predicted"/>
<evidence type="ECO:0000313" key="2">
    <source>
        <dbReference type="EMBL" id="SEW42200.1"/>
    </source>
</evidence>
<evidence type="ECO:0000313" key="3">
    <source>
        <dbReference type="Proteomes" id="UP000199437"/>
    </source>
</evidence>
<dbReference type="Pfam" id="PF18551">
    <property type="entry name" value="TackOD1"/>
    <property type="match status" value="1"/>
</dbReference>
<gene>
    <name evidence="2" type="ORF">SAMN05216290_3798</name>
</gene>
<dbReference type="GeneID" id="99988464"/>
<keyword evidence="3" id="KW-1185">Reference proteome</keyword>
<dbReference type="Proteomes" id="UP000199437">
    <property type="component" value="Unassembled WGS sequence"/>
</dbReference>
<dbReference type="OrthoDB" id="8432393at2"/>